<dbReference type="GO" id="GO:0003924">
    <property type="term" value="F:GTPase activity"/>
    <property type="evidence" value="ECO:0007669"/>
    <property type="project" value="InterPro"/>
</dbReference>
<evidence type="ECO:0000256" key="2">
    <source>
        <dbReference type="ARBA" id="ARBA00022490"/>
    </source>
</evidence>
<dbReference type="Proteomes" id="UP000799440">
    <property type="component" value="Unassembled WGS sequence"/>
</dbReference>
<evidence type="ECO:0000256" key="4">
    <source>
        <dbReference type="ARBA" id="ARBA00022741"/>
    </source>
</evidence>
<dbReference type="CDD" id="cd17870">
    <property type="entry name" value="GPN1"/>
    <property type="match status" value="1"/>
</dbReference>
<dbReference type="EC" id="3.6.5.-" evidence="7"/>
<comment type="similarity">
    <text evidence="1 7">Belongs to the GPN-loop GTPase family.</text>
</comment>
<dbReference type="EMBL" id="MU006577">
    <property type="protein sequence ID" value="KAF2746527.1"/>
    <property type="molecule type" value="Genomic_DNA"/>
</dbReference>
<dbReference type="InterPro" id="IPR004130">
    <property type="entry name" value="Gpn"/>
</dbReference>
<dbReference type="Pfam" id="PF03029">
    <property type="entry name" value="ATP_bind_1"/>
    <property type="match status" value="1"/>
</dbReference>
<evidence type="ECO:0000256" key="6">
    <source>
        <dbReference type="ARBA" id="ARBA00023134"/>
    </source>
</evidence>
<dbReference type="GO" id="GO:0005525">
    <property type="term" value="F:GTP binding"/>
    <property type="evidence" value="ECO:0007669"/>
    <property type="project" value="UniProtKB-KW"/>
</dbReference>
<protein>
    <recommendedName>
        <fullName evidence="7">GPN-loop GTPase</fullName>
        <ecNumber evidence="7">3.6.5.-</ecNumber>
    </recommendedName>
</protein>
<organism evidence="9 10">
    <name type="scientific">Sporormia fimetaria CBS 119925</name>
    <dbReference type="NCBI Taxonomy" id="1340428"/>
    <lineage>
        <taxon>Eukaryota</taxon>
        <taxon>Fungi</taxon>
        <taxon>Dikarya</taxon>
        <taxon>Ascomycota</taxon>
        <taxon>Pezizomycotina</taxon>
        <taxon>Dothideomycetes</taxon>
        <taxon>Pleosporomycetidae</taxon>
        <taxon>Pleosporales</taxon>
        <taxon>Sporormiaceae</taxon>
        <taxon>Sporormia</taxon>
    </lineage>
</organism>
<feature type="compositionally biased region" description="Basic and acidic residues" evidence="8">
    <location>
        <begin position="321"/>
        <end position="360"/>
    </location>
</feature>
<feature type="compositionally biased region" description="Acidic residues" evidence="8">
    <location>
        <begin position="365"/>
        <end position="388"/>
    </location>
</feature>
<dbReference type="SUPFAM" id="SSF52540">
    <property type="entry name" value="P-loop containing nucleoside triphosphate hydrolases"/>
    <property type="match status" value="1"/>
</dbReference>
<keyword evidence="4 7" id="KW-0547">Nucleotide-binding</keyword>
<comment type="function">
    <text evidence="7">Small GTPase required for proper nuclear import of RNA polymerase II (RNAPII). May act at an RNAP assembly step prior to nuclear import.</text>
</comment>
<dbReference type="Gene3D" id="3.40.50.300">
    <property type="entry name" value="P-loop containing nucleotide triphosphate hydrolases"/>
    <property type="match status" value="1"/>
</dbReference>
<evidence type="ECO:0000256" key="7">
    <source>
        <dbReference type="RuleBase" id="RU365059"/>
    </source>
</evidence>
<dbReference type="PANTHER" id="PTHR21231:SF8">
    <property type="entry name" value="GPN-LOOP GTPASE 1"/>
    <property type="match status" value="1"/>
</dbReference>
<feature type="region of interest" description="Disordered" evidence="8">
    <location>
        <begin position="321"/>
        <end position="425"/>
    </location>
</feature>
<comment type="subunit">
    <text evidence="7">Binds to RNA polymerase II.</text>
</comment>
<dbReference type="OrthoDB" id="243313at2759"/>
<gene>
    <name evidence="9" type="ORF">M011DRAFT_387262</name>
</gene>
<feature type="non-terminal residue" evidence="9">
    <location>
        <position position="1"/>
    </location>
</feature>
<dbReference type="InterPro" id="IPR027417">
    <property type="entry name" value="P-loop_NTPase"/>
</dbReference>
<dbReference type="FunFam" id="3.40.50.300:FF:000579">
    <property type="entry name" value="GPN-loop GTPase"/>
    <property type="match status" value="1"/>
</dbReference>
<proteinExistence type="inferred from homology"/>
<keyword evidence="5 7" id="KW-0378">Hydrolase</keyword>
<name>A0A6A6VBP1_9PLEO</name>
<evidence type="ECO:0000256" key="8">
    <source>
        <dbReference type="SAM" id="MobiDB-lite"/>
    </source>
</evidence>
<accession>A0A6A6VBP1</accession>
<keyword evidence="3" id="KW-0597">Phosphoprotein</keyword>
<reference evidence="9" key="1">
    <citation type="journal article" date="2020" name="Stud. Mycol.">
        <title>101 Dothideomycetes genomes: a test case for predicting lifestyles and emergence of pathogens.</title>
        <authorList>
            <person name="Haridas S."/>
            <person name="Albert R."/>
            <person name="Binder M."/>
            <person name="Bloem J."/>
            <person name="Labutti K."/>
            <person name="Salamov A."/>
            <person name="Andreopoulos B."/>
            <person name="Baker S."/>
            <person name="Barry K."/>
            <person name="Bills G."/>
            <person name="Bluhm B."/>
            <person name="Cannon C."/>
            <person name="Castanera R."/>
            <person name="Culley D."/>
            <person name="Daum C."/>
            <person name="Ezra D."/>
            <person name="Gonzalez J."/>
            <person name="Henrissat B."/>
            <person name="Kuo A."/>
            <person name="Liang C."/>
            <person name="Lipzen A."/>
            <person name="Lutzoni F."/>
            <person name="Magnuson J."/>
            <person name="Mondo S."/>
            <person name="Nolan M."/>
            <person name="Ohm R."/>
            <person name="Pangilinan J."/>
            <person name="Park H.-J."/>
            <person name="Ramirez L."/>
            <person name="Alfaro M."/>
            <person name="Sun H."/>
            <person name="Tritt A."/>
            <person name="Yoshinaga Y."/>
            <person name="Zwiers L.-H."/>
            <person name="Turgeon B."/>
            <person name="Goodwin S."/>
            <person name="Spatafora J."/>
            <person name="Crous P."/>
            <person name="Grigoriev I."/>
        </authorList>
    </citation>
    <scope>NUCLEOTIDE SEQUENCE</scope>
    <source>
        <strain evidence="9">CBS 119925</strain>
    </source>
</reference>
<evidence type="ECO:0000313" key="10">
    <source>
        <dbReference type="Proteomes" id="UP000799440"/>
    </source>
</evidence>
<keyword evidence="10" id="KW-1185">Reference proteome</keyword>
<sequence>SSSSSSSSPVAIVCIGMAGSGKTTFMQRLVSHLYTHADPTQSSIEPSKPLPPPPYILNLDPAVHHVPFTPNIDIRDSVNYKEVMKQFNLGPNGGILTSLNLFSTKIDQVIGLLEKRTAPPEPEAKKEETTVEFMTGQQTKPPAARQQQIKHILVDTPGQIEVFVWSASGEILLSSLASTFPTVIAYIIDTPRTTSTSTFMSNMLYACSILYKTKLPMILVFNKTDAQDAEFAKKWMTDFEEFQKALREEEEGGTFGGDGIGGGSGYMGSLLNSMSLVLEEFYNHLSVVGVSAMTGDGVDDFFRSVQEKKEEFERDYKPELERRRAEREKEKEAAREKELDKLMRDMKVDGPAKKSKKDEPQTVSDAEDEDEEVAAMMDDYDSEDDYVDQNDGLESRYQAALRDSRGGEGGPSGDDFSFARYMHQA</sequence>
<dbReference type="InterPro" id="IPR030230">
    <property type="entry name" value="Gpn1/Npa3/XAB1"/>
</dbReference>
<comment type="subcellular location">
    <subcellularLocation>
        <location evidence="7">Cytoplasm</location>
    </subcellularLocation>
    <subcellularLocation>
        <location evidence="7">Nucleus</location>
    </subcellularLocation>
</comment>
<evidence type="ECO:0000313" key="9">
    <source>
        <dbReference type="EMBL" id="KAF2746527.1"/>
    </source>
</evidence>
<dbReference type="AlphaFoldDB" id="A0A6A6VBP1"/>
<feature type="non-terminal residue" evidence="9">
    <location>
        <position position="425"/>
    </location>
</feature>
<keyword evidence="6 7" id="KW-0342">GTP-binding</keyword>
<evidence type="ECO:0000256" key="3">
    <source>
        <dbReference type="ARBA" id="ARBA00022553"/>
    </source>
</evidence>
<evidence type="ECO:0000256" key="1">
    <source>
        <dbReference type="ARBA" id="ARBA00005290"/>
    </source>
</evidence>
<dbReference type="PANTHER" id="PTHR21231">
    <property type="entry name" value="XPA-BINDING PROTEIN 1-RELATED"/>
    <property type="match status" value="1"/>
</dbReference>
<evidence type="ECO:0000256" key="5">
    <source>
        <dbReference type="ARBA" id="ARBA00022801"/>
    </source>
</evidence>
<dbReference type="GO" id="GO:0005634">
    <property type="term" value="C:nucleus"/>
    <property type="evidence" value="ECO:0007669"/>
    <property type="project" value="UniProtKB-SubCell"/>
</dbReference>
<keyword evidence="2 7" id="KW-0963">Cytoplasm</keyword>
<dbReference type="GO" id="GO:0005737">
    <property type="term" value="C:cytoplasm"/>
    <property type="evidence" value="ECO:0007669"/>
    <property type="project" value="UniProtKB-SubCell"/>
</dbReference>